<dbReference type="Proteomes" id="UP000574390">
    <property type="component" value="Unassembled WGS sequence"/>
</dbReference>
<feature type="non-terminal residue" evidence="1">
    <location>
        <position position="1"/>
    </location>
</feature>
<name>A0A7J6R885_PEROL</name>
<protein>
    <submittedName>
        <fullName evidence="1">Uncharacterized protein</fullName>
    </submittedName>
</protein>
<evidence type="ECO:0000313" key="1">
    <source>
        <dbReference type="EMBL" id="KAF4716622.1"/>
    </source>
</evidence>
<reference evidence="1 2" key="1">
    <citation type="submission" date="2020-04" db="EMBL/GenBank/DDBJ databases">
        <title>Perkinsus olseni comparative genomics.</title>
        <authorList>
            <person name="Bogema D.R."/>
        </authorList>
    </citation>
    <scope>NUCLEOTIDE SEQUENCE [LARGE SCALE GENOMIC DNA]</scope>
    <source>
        <strain evidence="1">ATCC PRA-205</strain>
    </source>
</reference>
<evidence type="ECO:0000313" key="2">
    <source>
        <dbReference type="Proteomes" id="UP000574390"/>
    </source>
</evidence>
<proteinExistence type="predicted"/>
<gene>
    <name evidence="1" type="ORF">FOZ62_004487</name>
</gene>
<dbReference type="EMBL" id="JABANM010024191">
    <property type="protein sequence ID" value="KAF4716622.1"/>
    <property type="molecule type" value="Genomic_DNA"/>
</dbReference>
<comment type="caution">
    <text evidence="1">The sequence shown here is derived from an EMBL/GenBank/DDBJ whole genome shotgun (WGS) entry which is preliminary data.</text>
</comment>
<organism evidence="1 2">
    <name type="scientific">Perkinsus olseni</name>
    <name type="common">Perkinsus atlanticus</name>
    <dbReference type="NCBI Taxonomy" id="32597"/>
    <lineage>
        <taxon>Eukaryota</taxon>
        <taxon>Sar</taxon>
        <taxon>Alveolata</taxon>
        <taxon>Perkinsozoa</taxon>
        <taxon>Perkinsea</taxon>
        <taxon>Perkinsida</taxon>
        <taxon>Perkinsidae</taxon>
        <taxon>Perkinsus</taxon>
    </lineage>
</organism>
<dbReference type="AlphaFoldDB" id="A0A7J6R885"/>
<accession>A0A7J6R885</accession>
<sequence length="139" mass="15048">KGDVEVFLEGKPVALNRTWLPLIPGIYATDDSNELAEFGVKMHYNISSDGTIAVKLVCKDGGDTGFKKYRLVGTGIGKPYMIKPIDGGDTLDDLVDSLNCPALSGQEVLAETYQTVGFASENAIYVAGNFLYDSLHRQI</sequence>